<dbReference type="EMBL" id="JAEHOH010000005">
    <property type="protein sequence ID" value="MBK0418158.1"/>
    <property type="molecule type" value="Genomic_DNA"/>
</dbReference>
<feature type="compositionally biased region" description="Basic and acidic residues" evidence="1">
    <location>
        <begin position="41"/>
        <end position="54"/>
    </location>
</feature>
<name>A0A934UUG2_9MICO</name>
<reference evidence="2" key="1">
    <citation type="submission" date="2020-12" db="EMBL/GenBank/DDBJ databases">
        <title>Leucobacter sp. CAS1, isolated from Chromium sludge.</title>
        <authorList>
            <person name="Xu Z."/>
        </authorList>
    </citation>
    <scope>NUCLEOTIDE SEQUENCE</scope>
    <source>
        <strain evidence="2">CSA1</strain>
    </source>
</reference>
<comment type="caution">
    <text evidence="2">The sequence shown here is derived from an EMBL/GenBank/DDBJ whole genome shotgun (WGS) entry which is preliminary data.</text>
</comment>
<accession>A0A934UUG2</accession>
<keyword evidence="3" id="KW-1185">Reference proteome</keyword>
<dbReference type="RefSeq" id="WP_200114072.1">
    <property type="nucleotide sequence ID" value="NZ_JAEHOH010000005.1"/>
</dbReference>
<dbReference type="Proteomes" id="UP000608530">
    <property type="component" value="Unassembled WGS sequence"/>
</dbReference>
<proteinExistence type="predicted"/>
<evidence type="ECO:0000313" key="2">
    <source>
        <dbReference type="EMBL" id="MBK0418158.1"/>
    </source>
</evidence>
<protein>
    <submittedName>
        <fullName evidence="2">Uncharacterized protein</fullName>
    </submittedName>
</protein>
<dbReference type="AlphaFoldDB" id="A0A934UUG2"/>
<gene>
    <name evidence="2" type="ORF">JD276_03835</name>
</gene>
<evidence type="ECO:0000256" key="1">
    <source>
        <dbReference type="SAM" id="MobiDB-lite"/>
    </source>
</evidence>
<evidence type="ECO:0000313" key="3">
    <source>
        <dbReference type="Proteomes" id="UP000608530"/>
    </source>
</evidence>
<organism evidence="2 3">
    <name type="scientific">Leucobacter chromiisoli</name>
    <dbReference type="NCBI Taxonomy" id="2796471"/>
    <lineage>
        <taxon>Bacteria</taxon>
        <taxon>Bacillati</taxon>
        <taxon>Actinomycetota</taxon>
        <taxon>Actinomycetes</taxon>
        <taxon>Micrococcales</taxon>
        <taxon>Microbacteriaceae</taxon>
        <taxon>Leucobacter</taxon>
    </lineage>
</organism>
<sequence>MTDERSRTAAGEGGVDLDLARALFPELAARVDAAYGRNRTGRREGGDGVDGREDSLDAWLDREAAGLRRSGTAGAAFGEIADDAARSRFERAFAAARKTVARAGLRLPEPELFADAGVDLAALGASAAGDAALVPVPAPHGLGAEGWLSLFDRATGGEAGRDPVALLLATEVLRGFPVLDEVHDAGVPRVRAAGAGGAAPGRATPGEEVVWTLRLVPAGDAPPVAGLGFAHGPHVSLPEMLMLQLMRLEAGEDPVDAHTFTWLAGVLAEGRLAARHVYDAGERAVRISVRETGNQGPHLGARPPVG</sequence>
<feature type="region of interest" description="Disordered" evidence="1">
    <location>
        <begin position="35"/>
        <end position="54"/>
    </location>
</feature>